<dbReference type="EMBL" id="JARRAF010000010">
    <property type="protein sequence ID" value="MDK2124557.1"/>
    <property type="molecule type" value="Genomic_DNA"/>
</dbReference>
<dbReference type="CDD" id="cd00519">
    <property type="entry name" value="Lipase_3"/>
    <property type="match status" value="1"/>
</dbReference>
<evidence type="ECO:0000259" key="1">
    <source>
        <dbReference type="Pfam" id="PF01764"/>
    </source>
</evidence>
<dbReference type="Proteomes" id="UP001172778">
    <property type="component" value="Unassembled WGS sequence"/>
</dbReference>
<dbReference type="SUPFAM" id="SSF53474">
    <property type="entry name" value="alpha/beta-Hydrolases"/>
    <property type="match status" value="1"/>
</dbReference>
<dbReference type="InterPro" id="IPR002921">
    <property type="entry name" value="Fungal_lipase-type"/>
</dbReference>
<gene>
    <name evidence="2" type="ORF">PZA18_10895</name>
</gene>
<dbReference type="InterPro" id="IPR029058">
    <property type="entry name" value="AB_hydrolase_fold"/>
</dbReference>
<keyword evidence="3" id="KW-1185">Reference proteome</keyword>
<comment type="caution">
    <text evidence="2">The sequence shown here is derived from an EMBL/GenBank/DDBJ whole genome shotgun (WGS) entry which is preliminary data.</text>
</comment>
<dbReference type="Pfam" id="PF01764">
    <property type="entry name" value="Lipase_3"/>
    <property type="match status" value="1"/>
</dbReference>
<evidence type="ECO:0000313" key="2">
    <source>
        <dbReference type="EMBL" id="MDK2124557.1"/>
    </source>
</evidence>
<reference evidence="2" key="1">
    <citation type="submission" date="2023-03" db="EMBL/GenBank/DDBJ databases">
        <title>Chitinimonas shenzhenensis gen. nov., sp. nov., a novel member of family Burkholderiaceae isolated from activated sludge collected in Shen Zhen, China.</title>
        <authorList>
            <person name="Wang X."/>
        </authorList>
    </citation>
    <scope>NUCLEOTIDE SEQUENCE</scope>
    <source>
        <strain evidence="2">DQS-5</strain>
    </source>
</reference>
<feature type="domain" description="Fungal lipase-type" evidence="1">
    <location>
        <begin position="107"/>
        <end position="261"/>
    </location>
</feature>
<name>A0ABT7E0W5_9NEIS</name>
<keyword evidence="2" id="KW-0378">Hydrolase</keyword>
<dbReference type="PANTHER" id="PTHR45856:SF24">
    <property type="entry name" value="FUNGAL LIPASE-LIKE DOMAIN-CONTAINING PROTEIN"/>
    <property type="match status" value="1"/>
</dbReference>
<sequence>MSNRPEKWRNDLVNYLPPSQPSVYRHFWDARRVPFHARSEGDFDRGRCWWLAEVSRTAYLDPPHARNDYIQGFGQHGYAVSVSHEPRERTERGAFWYCIEADDFAIVVFRGSEVPSRVDHTPQELMNAFKDWVVTDANLFFVDWEYAGAQVHCGFYKAYRELVPLEGRRPGGELLGRVVELARRGLPIWVTGHSLGGAMASLLASELANMRLPSLARPIVVEGVYTFGAPYVGDRQFVESLNDVPAYRVVNDLDLAARVPRRSAPLPWLGERYAHYGELVLYDRNGRMLRGSEARRRERDNLLALGAGAVTSFLLPSKDIPKLSMIRAVPKPMLDHAPILYSIHAWENL</sequence>
<dbReference type="PANTHER" id="PTHR45856">
    <property type="entry name" value="ALPHA/BETA-HYDROLASES SUPERFAMILY PROTEIN"/>
    <property type="match status" value="1"/>
</dbReference>
<dbReference type="Gene3D" id="3.40.50.1820">
    <property type="entry name" value="alpha/beta hydrolase"/>
    <property type="match status" value="1"/>
</dbReference>
<evidence type="ECO:0000313" key="3">
    <source>
        <dbReference type="Proteomes" id="UP001172778"/>
    </source>
</evidence>
<organism evidence="2 3">
    <name type="scientific">Parachitinimonas caeni</name>
    <dbReference type="NCBI Taxonomy" id="3031301"/>
    <lineage>
        <taxon>Bacteria</taxon>
        <taxon>Pseudomonadati</taxon>
        <taxon>Pseudomonadota</taxon>
        <taxon>Betaproteobacteria</taxon>
        <taxon>Neisseriales</taxon>
        <taxon>Chitinibacteraceae</taxon>
        <taxon>Parachitinimonas</taxon>
    </lineage>
</organism>
<proteinExistence type="predicted"/>
<dbReference type="GO" id="GO:0016787">
    <property type="term" value="F:hydrolase activity"/>
    <property type="evidence" value="ECO:0007669"/>
    <property type="project" value="UniProtKB-KW"/>
</dbReference>
<dbReference type="InterPro" id="IPR051218">
    <property type="entry name" value="Sec_MonoDiacylglyc_Lipase"/>
</dbReference>
<accession>A0ABT7E0W5</accession>
<protein>
    <submittedName>
        <fullName evidence="2">Lipase family protein</fullName>
        <ecNumber evidence="2">3.1.1.-</ecNumber>
    </submittedName>
</protein>
<dbReference type="RefSeq" id="WP_284100864.1">
    <property type="nucleotide sequence ID" value="NZ_JARRAF010000010.1"/>
</dbReference>
<dbReference type="EC" id="3.1.1.-" evidence="2"/>